<dbReference type="SUPFAM" id="SSF46911">
    <property type="entry name" value="Ribosomal protein S18"/>
    <property type="match status" value="1"/>
</dbReference>
<dbReference type="InterPro" id="IPR001648">
    <property type="entry name" value="Ribosomal_bS18"/>
</dbReference>
<accession>A0A0H4T324</accession>
<dbReference type="RefSeq" id="YP_009159234.1">
    <property type="nucleotide sequence ID" value="NC_027589.1"/>
</dbReference>
<dbReference type="NCBIfam" id="TIGR00165">
    <property type="entry name" value="S18"/>
    <property type="match status" value="1"/>
</dbReference>
<dbReference type="EMBL" id="KP899713">
    <property type="protein sequence ID" value="AKP94652.1"/>
    <property type="molecule type" value="Genomic_DNA"/>
</dbReference>
<dbReference type="PROSITE" id="PS00057">
    <property type="entry name" value="RIBOSOMAL_S18"/>
    <property type="match status" value="1"/>
</dbReference>
<reference evidence="5" key="1">
    <citation type="journal article" date="2015" name="PLoS ONE">
        <title>The Plastid Genome of the Cryptomonad Teleaulax amphioxeia.</title>
        <authorList>
            <person name="Kim J.I."/>
            <person name="Yoon H.S."/>
            <person name="Yi G."/>
            <person name="Kim H.S."/>
            <person name="Yih W."/>
            <person name="Shin W."/>
        </authorList>
    </citation>
    <scope>NUCLEOTIDE SEQUENCE</scope>
    <source>
        <strain evidence="5">HACCP-CR01</strain>
    </source>
</reference>
<name>A0A0H4T324_9CRYP</name>
<dbReference type="InterPro" id="IPR018275">
    <property type="entry name" value="Ribosomal_bS18_CS"/>
</dbReference>
<dbReference type="GO" id="GO:0070181">
    <property type="term" value="F:small ribosomal subunit rRNA binding"/>
    <property type="evidence" value="ECO:0007669"/>
    <property type="project" value="TreeGrafter"/>
</dbReference>
<dbReference type="GO" id="GO:0003735">
    <property type="term" value="F:structural constituent of ribosome"/>
    <property type="evidence" value="ECO:0007669"/>
    <property type="project" value="InterPro"/>
</dbReference>
<keyword evidence="2 4" id="KW-0689">Ribosomal protein</keyword>
<gene>
    <name evidence="5" type="primary">rps18</name>
    <name evidence="5" type="ORF">TampPt_p082</name>
</gene>
<dbReference type="GO" id="GO:1990904">
    <property type="term" value="C:ribonucleoprotein complex"/>
    <property type="evidence" value="ECO:0007669"/>
    <property type="project" value="UniProtKB-KW"/>
</dbReference>
<dbReference type="Pfam" id="PF01084">
    <property type="entry name" value="Ribosomal_S18"/>
    <property type="match status" value="1"/>
</dbReference>
<dbReference type="GO" id="GO:0005840">
    <property type="term" value="C:ribosome"/>
    <property type="evidence" value="ECO:0007669"/>
    <property type="project" value="UniProtKB-KW"/>
</dbReference>
<organism evidence="5">
    <name type="scientific">Teleaulax amphioxeia</name>
    <dbReference type="NCBI Taxonomy" id="77931"/>
    <lineage>
        <taxon>Eukaryota</taxon>
        <taxon>Cryptophyceae</taxon>
        <taxon>Pyrenomonadales</taxon>
        <taxon>Geminigeraceae</taxon>
        <taxon>Teleaulax</taxon>
    </lineage>
</organism>
<geneLocation type="plastid" evidence="5"/>
<dbReference type="PRINTS" id="PR00974">
    <property type="entry name" value="RIBOSOMALS18"/>
</dbReference>
<evidence type="ECO:0000256" key="3">
    <source>
        <dbReference type="ARBA" id="ARBA00023274"/>
    </source>
</evidence>
<dbReference type="PANTHER" id="PTHR13479:SF40">
    <property type="entry name" value="SMALL RIBOSOMAL SUBUNIT PROTEIN BS18M"/>
    <property type="match status" value="1"/>
</dbReference>
<evidence type="ECO:0000256" key="2">
    <source>
        <dbReference type="ARBA" id="ARBA00022980"/>
    </source>
</evidence>
<dbReference type="Gene3D" id="4.10.640.10">
    <property type="entry name" value="Ribosomal protein S18"/>
    <property type="match status" value="1"/>
</dbReference>
<dbReference type="AlphaFoldDB" id="A0A0H4T324"/>
<dbReference type="GO" id="GO:0006412">
    <property type="term" value="P:translation"/>
    <property type="evidence" value="ECO:0007669"/>
    <property type="project" value="InterPro"/>
</dbReference>
<protein>
    <submittedName>
        <fullName evidence="5">Ribosomal protein S18</fullName>
    </submittedName>
</protein>
<dbReference type="PANTHER" id="PTHR13479">
    <property type="entry name" value="30S RIBOSOMAL PROTEIN S18"/>
    <property type="match status" value="1"/>
</dbReference>
<sequence>MAIYRRKVSPLPTNEVIDYKDVELLSKFLTEQGKILPRRMTGLTTKQQTRLTKAVKRARMLSLLPFINRDGVF</sequence>
<dbReference type="InterPro" id="IPR036870">
    <property type="entry name" value="Ribosomal_bS18_sf"/>
</dbReference>
<evidence type="ECO:0000256" key="1">
    <source>
        <dbReference type="ARBA" id="ARBA00005589"/>
    </source>
</evidence>
<dbReference type="GeneID" id="25077783"/>
<evidence type="ECO:0000313" key="5">
    <source>
        <dbReference type="EMBL" id="AKP94652.1"/>
    </source>
</evidence>
<evidence type="ECO:0000256" key="4">
    <source>
        <dbReference type="RuleBase" id="RU003910"/>
    </source>
</evidence>
<keyword evidence="3 4" id="KW-0687">Ribonucleoprotein</keyword>
<comment type="similarity">
    <text evidence="1 4">Belongs to the bacterial ribosomal protein bS18 family.</text>
</comment>
<keyword evidence="5" id="KW-0934">Plastid</keyword>
<dbReference type="HAMAP" id="MF_00270">
    <property type="entry name" value="Ribosomal_bS18"/>
    <property type="match status" value="1"/>
</dbReference>
<proteinExistence type="inferred from homology"/>